<comment type="caution">
    <text evidence="1">The sequence shown here is derived from an EMBL/GenBank/DDBJ whole genome shotgun (WGS) entry which is preliminary data.</text>
</comment>
<accession>X1BG83</accession>
<proteinExistence type="predicted"/>
<evidence type="ECO:0000313" key="1">
    <source>
        <dbReference type="EMBL" id="GAG71041.1"/>
    </source>
</evidence>
<gene>
    <name evidence="1" type="ORF">S01H4_11164</name>
</gene>
<sequence length="149" mass="17232">VNEADDVHTVVLIALPTWDAAVAYSPTYPHCVYYAGILYKSILPGTNKNPATETTYWSVITDDDLPAKYRLSYTWAITYDMLKEFVINVYKANDDTWDVYQKKIFDNKYFQFCSKMMLLFESIDINADEEAWTDIANIITKAKNLINEL</sequence>
<name>X1BG83_9ZZZZ</name>
<dbReference type="EMBL" id="BART01004453">
    <property type="protein sequence ID" value="GAG71041.1"/>
    <property type="molecule type" value="Genomic_DNA"/>
</dbReference>
<reference evidence="1" key="1">
    <citation type="journal article" date="2014" name="Front. Microbiol.">
        <title>High frequency of phylogenetically diverse reductive dehalogenase-homologous genes in deep subseafloor sedimentary metagenomes.</title>
        <authorList>
            <person name="Kawai M."/>
            <person name="Futagami T."/>
            <person name="Toyoda A."/>
            <person name="Takaki Y."/>
            <person name="Nishi S."/>
            <person name="Hori S."/>
            <person name="Arai W."/>
            <person name="Tsubouchi T."/>
            <person name="Morono Y."/>
            <person name="Uchiyama I."/>
            <person name="Ito T."/>
            <person name="Fujiyama A."/>
            <person name="Inagaki F."/>
            <person name="Takami H."/>
        </authorList>
    </citation>
    <scope>NUCLEOTIDE SEQUENCE</scope>
    <source>
        <strain evidence="1">Expedition CK06-06</strain>
    </source>
</reference>
<feature type="non-terminal residue" evidence="1">
    <location>
        <position position="1"/>
    </location>
</feature>
<protein>
    <submittedName>
        <fullName evidence="1">Uncharacterized protein</fullName>
    </submittedName>
</protein>
<dbReference type="AlphaFoldDB" id="X1BG83"/>
<organism evidence="1">
    <name type="scientific">marine sediment metagenome</name>
    <dbReference type="NCBI Taxonomy" id="412755"/>
    <lineage>
        <taxon>unclassified sequences</taxon>
        <taxon>metagenomes</taxon>
        <taxon>ecological metagenomes</taxon>
    </lineage>
</organism>